<dbReference type="Pfam" id="PF17482">
    <property type="entry name" value="Phage_sheath_1C"/>
    <property type="match status" value="1"/>
</dbReference>
<dbReference type="RefSeq" id="WP_338391588.1">
    <property type="nucleotide sequence ID" value="NZ_AP025314.1"/>
</dbReference>
<protein>
    <recommendedName>
        <fullName evidence="2">Tail sheath protein C-terminal domain-containing protein</fullName>
    </recommendedName>
</protein>
<feature type="domain" description="Tail sheath protein C-terminal" evidence="2">
    <location>
        <begin position="386"/>
        <end position="492"/>
    </location>
</feature>
<evidence type="ECO:0000313" key="4">
    <source>
        <dbReference type="Proteomes" id="UP001348817"/>
    </source>
</evidence>
<dbReference type="KEGG" id="fax:FUAX_24390"/>
<name>A0AAU9CSR0_9BACT</name>
<gene>
    <name evidence="3" type="ORF">FUAX_24390</name>
</gene>
<organism evidence="3 4">
    <name type="scientific">Fulvitalea axinellae</name>
    <dbReference type="NCBI Taxonomy" id="1182444"/>
    <lineage>
        <taxon>Bacteria</taxon>
        <taxon>Pseudomonadati</taxon>
        <taxon>Bacteroidota</taxon>
        <taxon>Cytophagia</taxon>
        <taxon>Cytophagales</taxon>
        <taxon>Persicobacteraceae</taxon>
        <taxon>Fulvitalea</taxon>
    </lineage>
</organism>
<accession>A0AAU9CSR0</accession>
<sequence>MAQVLSTPGVYVEEKSAFSTSVVPVATAMPAFLGYTEKAARGSKSLLNVPTKISSLSEYHQLFGGAPKIKHTIAAGEGGGYTLEVDKATDFKLYNSLRLFYANGGGSCYIVSLGDYSSEVKSADFTGEETAGGLQALLREPEPTMLLAPDSLLLAEEDFNSLQQQFLMHCGKDTKSRVALLEVFGGDQPRTMDDEDVIKKFRNGIGTNFLDFGATYYPWLNTTIVKSDELDFTNLANPDGLVSILTANVTAAVEAGKLDESKSAAMQEIFQQLTSDDANVKNLHNTLLAISPLYKQVLSDIRHSVNVMAPAAAMAGVYSMVDKVSGIQKAPANVSLGAVVSPTVNITSKMQEDLNLPLDGKAVNAIRPFPGKGVLVWGARTLDGNSQDWRYVNVRRTLLFIEQTIKNGAERFVFEPNTPSTWNSVTSTIANALNKFWTSGILTGNSTTEAFSVQVGLGSTMTATDILDGIMRITVKVAIARPAEFIVITFQQQMAGADAAGGSEGGEE</sequence>
<reference evidence="3 4" key="1">
    <citation type="submission" date="2021-12" db="EMBL/GenBank/DDBJ databases">
        <title>Genome sequencing of bacteria with rrn-lacking chromosome and rrn-plasmid.</title>
        <authorList>
            <person name="Anda M."/>
            <person name="Iwasaki W."/>
        </authorList>
    </citation>
    <scope>NUCLEOTIDE SEQUENCE [LARGE SCALE GENOMIC DNA]</scope>
    <source>
        <strain evidence="3 4">DSM 100852</strain>
    </source>
</reference>
<keyword evidence="4" id="KW-1185">Reference proteome</keyword>
<proteinExistence type="inferred from homology"/>
<evidence type="ECO:0000313" key="3">
    <source>
        <dbReference type="EMBL" id="BDD10007.1"/>
    </source>
</evidence>
<dbReference type="Proteomes" id="UP001348817">
    <property type="component" value="Chromosome"/>
</dbReference>
<dbReference type="PANTHER" id="PTHR35861:SF1">
    <property type="entry name" value="PHAGE TAIL SHEATH PROTEIN"/>
    <property type="match status" value="1"/>
</dbReference>
<dbReference type="PANTHER" id="PTHR35861">
    <property type="match status" value="1"/>
</dbReference>
<dbReference type="EMBL" id="AP025314">
    <property type="protein sequence ID" value="BDD10007.1"/>
    <property type="molecule type" value="Genomic_DNA"/>
</dbReference>
<comment type="similarity">
    <text evidence="1">Belongs to the myoviridae tail sheath protein family.</text>
</comment>
<dbReference type="InterPro" id="IPR020287">
    <property type="entry name" value="Tail_sheath_C"/>
</dbReference>
<dbReference type="Gene3D" id="3.40.50.11780">
    <property type="match status" value="1"/>
</dbReference>
<evidence type="ECO:0000256" key="1">
    <source>
        <dbReference type="ARBA" id="ARBA00008005"/>
    </source>
</evidence>
<dbReference type="InterPro" id="IPR052042">
    <property type="entry name" value="Tail_sheath_structural"/>
</dbReference>
<evidence type="ECO:0000259" key="2">
    <source>
        <dbReference type="Pfam" id="PF17482"/>
    </source>
</evidence>
<dbReference type="AlphaFoldDB" id="A0AAU9CSR0"/>